<evidence type="ECO:0000256" key="1">
    <source>
        <dbReference type="ARBA" id="ARBA00001971"/>
    </source>
</evidence>
<evidence type="ECO:0000256" key="2">
    <source>
        <dbReference type="ARBA" id="ARBA00004370"/>
    </source>
</evidence>
<evidence type="ECO:0000256" key="6">
    <source>
        <dbReference type="ARBA" id="ARBA00022989"/>
    </source>
</evidence>
<evidence type="ECO:0000256" key="10">
    <source>
        <dbReference type="ARBA" id="ARBA00023136"/>
    </source>
</evidence>
<dbReference type="GO" id="GO:0016020">
    <property type="term" value="C:membrane"/>
    <property type="evidence" value="ECO:0007669"/>
    <property type="project" value="UniProtKB-SubCell"/>
</dbReference>
<evidence type="ECO:0000313" key="13">
    <source>
        <dbReference type="Proteomes" id="UP001642360"/>
    </source>
</evidence>
<name>A0ABC8TQH9_9AQUA</name>
<dbReference type="SUPFAM" id="SSF48264">
    <property type="entry name" value="Cytochrome P450"/>
    <property type="match status" value="1"/>
</dbReference>
<keyword evidence="9" id="KW-0503">Monooxygenase</keyword>
<keyword evidence="13" id="KW-1185">Reference proteome</keyword>
<keyword evidence="10 11" id="KW-0472">Membrane</keyword>
<evidence type="ECO:0000256" key="9">
    <source>
        <dbReference type="ARBA" id="ARBA00023033"/>
    </source>
</evidence>
<evidence type="ECO:0000256" key="11">
    <source>
        <dbReference type="SAM" id="Phobius"/>
    </source>
</evidence>
<keyword evidence="8" id="KW-0408">Iron</keyword>
<comment type="subcellular location">
    <subcellularLocation>
        <location evidence="2">Membrane</location>
    </subcellularLocation>
</comment>
<keyword evidence="4 11" id="KW-0812">Transmembrane</keyword>
<protein>
    <recommendedName>
        <fullName evidence="14">Cytochrome P450</fullName>
    </recommendedName>
</protein>
<dbReference type="PANTHER" id="PTHR47947:SF26">
    <property type="entry name" value="CYTOCHROME P450"/>
    <property type="match status" value="1"/>
</dbReference>
<dbReference type="AlphaFoldDB" id="A0ABC8TQH9"/>
<dbReference type="Gene3D" id="1.10.630.10">
    <property type="entry name" value="Cytochrome P450"/>
    <property type="match status" value="1"/>
</dbReference>
<dbReference type="InterPro" id="IPR001128">
    <property type="entry name" value="Cyt_P450"/>
</dbReference>
<evidence type="ECO:0000256" key="8">
    <source>
        <dbReference type="ARBA" id="ARBA00023004"/>
    </source>
</evidence>
<keyword evidence="3" id="KW-0349">Heme</keyword>
<comment type="cofactor">
    <cofactor evidence="1">
        <name>heme</name>
        <dbReference type="ChEBI" id="CHEBI:30413"/>
    </cofactor>
</comment>
<dbReference type="GO" id="GO:0004497">
    <property type="term" value="F:monooxygenase activity"/>
    <property type="evidence" value="ECO:0007669"/>
    <property type="project" value="UniProtKB-KW"/>
</dbReference>
<dbReference type="InterPro" id="IPR036396">
    <property type="entry name" value="Cyt_P450_sf"/>
</dbReference>
<evidence type="ECO:0008006" key="14">
    <source>
        <dbReference type="Google" id="ProtNLM"/>
    </source>
</evidence>
<evidence type="ECO:0000256" key="3">
    <source>
        <dbReference type="ARBA" id="ARBA00022617"/>
    </source>
</evidence>
<dbReference type="GO" id="GO:0046872">
    <property type="term" value="F:metal ion binding"/>
    <property type="evidence" value="ECO:0007669"/>
    <property type="project" value="UniProtKB-KW"/>
</dbReference>
<dbReference type="PANTHER" id="PTHR47947">
    <property type="entry name" value="CYTOCHROME P450 82C3-RELATED"/>
    <property type="match status" value="1"/>
</dbReference>
<gene>
    <name evidence="12" type="ORF">ILEXP_LOCUS41342</name>
</gene>
<evidence type="ECO:0000256" key="4">
    <source>
        <dbReference type="ARBA" id="ARBA00022692"/>
    </source>
</evidence>
<keyword evidence="6 11" id="KW-1133">Transmembrane helix</keyword>
<keyword evidence="5" id="KW-0479">Metal-binding</keyword>
<dbReference type="InterPro" id="IPR050651">
    <property type="entry name" value="Plant_Cytochrome_P450_Monoox"/>
</dbReference>
<evidence type="ECO:0000256" key="5">
    <source>
        <dbReference type="ARBA" id="ARBA00022723"/>
    </source>
</evidence>
<feature type="transmembrane region" description="Helical" evidence="11">
    <location>
        <begin position="6"/>
        <end position="28"/>
    </location>
</feature>
<dbReference type="EMBL" id="CAUOFW020005836">
    <property type="protein sequence ID" value="CAK9171739.1"/>
    <property type="molecule type" value="Genomic_DNA"/>
</dbReference>
<reference evidence="12 13" key="1">
    <citation type="submission" date="2024-02" db="EMBL/GenBank/DDBJ databases">
        <authorList>
            <person name="Vignale AGUSTIN F."/>
            <person name="Sosa J E."/>
            <person name="Modenutti C."/>
        </authorList>
    </citation>
    <scope>NUCLEOTIDE SEQUENCE [LARGE SCALE GENOMIC DNA]</scope>
</reference>
<sequence length="208" mass="23565">MELIIAFTVPLLAGIFTFLLFVYYVIGLSKSGHGESRKSRSPPEAAGAWPLIGHLHLLKGPELPHKTLENLPDKYGPVFSIRLGVHRALIVNTWEIAKECFTINDRVISVRPRAIALEHLTYNYAMFGFSPYGEYWRELRKIATLQLLSNHRLAMLNSVIESEVKVSIKGVYDLCVKNKNDSKKTVLEMKKWFGGLTLNLILRVMVGK</sequence>
<evidence type="ECO:0000313" key="12">
    <source>
        <dbReference type="EMBL" id="CAK9171739.1"/>
    </source>
</evidence>
<proteinExistence type="predicted"/>
<organism evidence="12 13">
    <name type="scientific">Ilex paraguariensis</name>
    <name type="common">yerba mate</name>
    <dbReference type="NCBI Taxonomy" id="185542"/>
    <lineage>
        <taxon>Eukaryota</taxon>
        <taxon>Viridiplantae</taxon>
        <taxon>Streptophyta</taxon>
        <taxon>Embryophyta</taxon>
        <taxon>Tracheophyta</taxon>
        <taxon>Spermatophyta</taxon>
        <taxon>Magnoliopsida</taxon>
        <taxon>eudicotyledons</taxon>
        <taxon>Gunneridae</taxon>
        <taxon>Pentapetalae</taxon>
        <taxon>asterids</taxon>
        <taxon>campanulids</taxon>
        <taxon>Aquifoliales</taxon>
        <taxon>Aquifoliaceae</taxon>
        <taxon>Ilex</taxon>
    </lineage>
</organism>
<comment type="caution">
    <text evidence="12">The sequence shown here is derived from an EMBL/GenBank/DDBJ whole genome shotgun (WGS) entry which is preliminary data.</text>
</comment>
<dbReference type="Proteomes" id="UP001642360">
    <property type="component" value="Unassembled WGS sequence"/>
</dbReference>
<accession>A0ABC8TQH9</accession>
<keyword evidence="7" id="KW-0560">Oxidoreductase</keyword>
<evidence type="ECO:0000256" key="7">
    <source>
        <dbReference type="ARBA" id="ARBA00023002"/>
    </source>
</evidence>
<dbReference type="Pfam" id="PF00067">
    <property type="entry name" value="p450"/>
    <property type="match status" value="1"/>
</dbReference>